<dbReference type="eggNOG" id="COG1129">
    <property type="taxonomic scope" value="Bacteria"/>
</dbReference>
<dbReference type="SUPFAM" id="SSF52540">
    <property type="entry name" value="P-loop containing nucleoside triphosphate hydrolases"/>
    <property type="match status" value="2"/>
</dbReference>
<dbReference type="CDD" id="cd03216">
    <property type="entry name" value="ABC_Carb_Monos_I"/>
    <property type="match status" value="1"/>
</dbReference>
<dbReference type="InterPro" id="IPR017871">
    <property type="entry name" value="ABC_transporter-like_CS"/>
</dbReference>
<protein>
    <submittedName>
        <fullName evidence="4">ABC transporter related</fullName>
    </submittedName>
</protein>
<evidence type="ECO:0000256" key="2">
    <source>
        <dbReference type="ARBA" id="ARBA00022840"/>
    </source>
</evidence>
<dbReference type="Pfam" id="PF00005">
    <property type="entry name" value="ABC_tran"/>
    <property type="match status" value="2"/>
</dbReference>
<dbReference type="CDD" id="cd03215">
    <property type="entry name" value="ABC_Carb_Monos_II"/>
    <property type="match status" value="1"/>
</dbReference>
<dbReference type="PANTHER" id="PTHR43790">
    <property type="entry name" value="CARBOHYDRATE TRANSPORT ATP-BINDING PROTEIN MG119-RELATED"/>
    <property type="match status" value="1"/>
</dbReference>
<dbReference type="GO" id="GO:0016887">
    <property type="term" value="F:ATP hydrolysis activity"/>
    <property type="evidence" value="ECO:0007669"/>
    <property type="project" value="InterPro"/>
</dbReference>
<feature type="domain" description="ABC transporter" evidence="3">
    <location>
        <begin position="2"/>
        <end position="253"/>
    </location>
</feature>
<sequence>MLKLCNISKRYGNIEVLKKINLEIKPGEIHGLVGENGAGKSTLLNILFGMSDIGNSGGYKGDIFLEGKKVTIQNSNQAVKLGIGMVHQEFALIPYLTVRENILMGREKVFPLSKKFLGESLAYIDKEKNRKKTVNILQRLNIKLDSELKILDLSVNLKHFVEFAREISKESLKVLLLDEPTSALCREDTEKLLKVLHNNDLKDTAIILISHRLEEIVSICHKVSVLRNGEIVDSFNLSNFKSNQLKTSVIKHIARSMIGHTINKIQRNKRKKLQDKEDPVIMTFKDFSVHMPGEMISSINFNIYLGEIVGIAGLSGHGKLALGNGMFGIYPYSGHVIFDNQQLDITNTAEVLAKGIYLLPDDRRNSGLLLDRSIMENIIFTPVQIKNEFLAPFFYNNLSFIDRKKSSDYTKQCIKKFDIRCHNIKQKVNSLSGGNQQKVCLARAITMHPKILFVNEPTRGIDIAAKEIILHILLDINQNLGTTVIIASSELDELKRVCDRIVVMHEGKIFNIFSPETDDIEIILAFSGEMLTESEKV</sequence>
<evidence type="ECO:0000256" key="1">
    <source>
        <dbReference type="ARBA" id="ARBA00022741"/>
    </source>
</evidence>
<keyword evidence="2" id="KW-0067">ATP-binding</keyword>
<keyword evidence="1" id="KW-0547">Nucleotide-binding</keyword>
<dbReference type="STRING" id="485916.Dtox_2827"/>
<dbReference type="Proteomes" id="UP000002217">
    <property type="component" value="Chromosome"/>
</dbReference>
<dbReference type="HOGENOM" id="CLU_000604_92_3_9"/>
<dbReference type="InterPro" id="IPR027417">
    <property type="entry name" value="P-loop_NTPase"/>
</dbReference>
<dbReference type="RefSeq" id="WP_015758285.1">
    <property type="nucleotide sequence ID" value="NC_013216.1"/>
</dbReference>
<dbReference type="OrthoDB" id="9771863at2"/>
<dbReference type="KEGG" id="dae:Dtox_2827"/>
<evidence type="ECO:0000313" key="5">
    <source>
        <dbReference type="Proteomes" id="UP000002217"/>
    </source>
</evidence>
<dbReference type="PROSITE" id="PS00211">
    <property type="entry name" value="ABC_TRANSPORTER_1"/>
    <property type="match status" value="1"/>
</dbReference>
<proteinExistence type="predicted"/>
<gene>
    <name evidence="4" type="ordered locus">Dtox_2827</name>
</gene>
<dbReference type="InterPro" id="IPR003593">
    <property type="entry name" value="AAA+_ATPase"/>
</dbReference>
<organism evidence="4 5">
    <name type="scientific">Desulfofarcimen acetoxidans (strain ATCC 49208 / DSM 771 / KCTC 5769 / VKM B-1644 / 5575)</name>
    <name type="common">Desulfotomaculum acetoxidans</name>
    <dbReference type="NCBI Taxonomy" id="485916"/>
    <lineage>
        <taxon>Bacteria</taxon>
        <taxon>Bacillati</taxon>
        <taxon>Bacillota</taxon>
        <taxon>Clostridia</taxon>
        <taxon>Eubacteriales</taxon>
        <taxon>Peptococcaceae</taxon>
        <taxon>Desulfofarcimen</taxon>
    </lineage>
</organism>
<dbReference type="EMBL" id="CP001720">
    <property type="protein sequence ID" value="ACV63592.1"/>
    <property type="molecule type" value="Genomic_DNA"/>
</dbReference>
<dbReference type="Gene3D" id="3.40.50.300">
    <property type="entry name" value="P-loop containing nucleotide triphosphate hydrolases"/>
    <property type="match status" value="2"/>
</dbReference>
<feature type="domain" description="ABC transporter" evidence="3">
    <location>
        <begin position="281"/>
        <end position="531"/>
    </location>
</feature>
<evidence type="ECO:0000259" key="3">
    <source>
        <dbReference type="PROSITE" id="PS50893"/>
    </source>
</evidence>
<dbReference type="AlphaFoldDB" id="C8W1X1"/>
<name>C8W1X1_DESAS</name>
<dbReference type="PANTHER" id="PTHR43790:SF4">
    <property type="entry name" value="GUANOSINE IMPORT ATP-BINDING PROTEIN NUPO"/>
    <property type="match status" value="1"/>
</dbReference>
<accession>C8W1X1</accession>
<dbReference type="SMART" id="SM00382">
    <property type="entry name" value="AAA"/>
    <property type="match status" value="2"/>
</dbReference>
<dbReference type="InterPro" id="IPR003439">
    <property type="entry name" value="ABC_transporter-like_ATP-bd"/>
</dbReference>
<dbReference type="PROSITE" id="PS50893">
    <property type="entry name" value="ABC_TRANSPORTER_2"/>
    <property type="match status" value="2"/>
</dbReference>
<keyword evidence="5" id="KW-1185">Reference proteome</keyword>
<dbReference type="GO" id="GO:0005524">
    <property type="term" value="F:ATP binding"/>
    <property type="evidence" value="ECO:0007669"/>
    <property type="project" value="UniProtKB-KW"/>
</dbReference>
<reference evidence="4 5" key="1">
    <citation type="journal article" date="2009" name="Stand. Genomic Sci.">
        <title>Complete genome sequence of Desulfotomaculum acetoxidans type strain (5575).</title>
        <authorList>
            <person name="Spring S."/>
            <person name="Lapidus A."/>
            <person name="Schroder M."/>
            <person name="Gleim D."/>
            <person name="Sims D."/>
            <person name="Meincke L."/>
            <person name="Glavina Del Rio T."/>
            <person name="Tice H."/>
            <person name="Copeland A."/>
            <person name="Cheng J.F."/>
            <person name="Lucas S."/>
            <person name="Chen F."/>
            <person name="Nolan M."/>
            <person name="Bruce D."/>
            <person name="Goodwin L."/>
            <person name="Pitluck S."/>
            <person name="Ivanova N."/>
            <person name="Mavromatis K."/>
            <person name="Mikhailova N."/>
            <person name="Pati A."/>
            <person name="Chen A."/>
            <person name="Palaniappan K."/>
            <person name="Land M."/>
            <person name="Hauser L."/>
            <person name="Chang Y.J."/>
            <person name="Jeffries C.D."/>
            <person name="Chain P."/>
            <person name="Saunders E."/>
            <person name="Brettin T."/>
            <person name="Detter J.C."/>
            <person name="Goker M."/>
            <person name="Bristow J."/>
            <person name="Eisen J.A."/>
            <person name="Markowitz V."/>
            <person name="Hugenholtz P."/>
            <person name="Kyrpides N.C."/>
            <person name="Klenk H.P."/>
            <person name="Han C."/>
        </authorList>
    </citation>
    <scope>NUCLEOTIDE SEQUENCE [LARGE SCALE GENOMIC DNA]</scope>
    <source>
        <strain evidence="5">ATCC 49208 / DSM 771 / VKM B-1644</strain>
    </source>
</reference>
<dbReference type="InterPro" id="IPR050107">
    <property type="entry name" value="ABC_carbohydrate_import_ATPase"/>
</dbReference>
<evidence type="ECO:0000313" key="4">
    <source>
        <dbReference type="EMBL" id="ACV63592.1"/>
    </source>
</evidence>